<evidence type="ECO:0000313" key="2">
    <source>
        <dbReference type="EMBL" id="KAG5850819.1"/>
    </source>
</evidence>
<sequence>MICLSFITLLLASRELGLLGLSPPPPPPPPPPPDRDLPPWLLSWWWSPPPESGLPSSLSRSRRAWYSACLCLSSSSRFLRCCCWKCCWACRSCLCGGCRDTRAQAHAQLRHITPQLHPPSKSYFYIKRKLAPARKLTHKFSD</sequence>
<dbReference type="EMBL" id="JAFIRN010000004">
    <property type="protein sequence ID" value="KAG5850819.1"/>
    <property type="molecule type" value="Genomic_DNA"/>
</dbReference>
<evidence type="ECO:0000313" key="3">
    <source>
        <dbReference type="Proteomes" id="UP001044222"/>
    </source>
</evidence>
<comment type="caution">
    <text evidence="2">The sequence shown here is derived from an EMBL/GenBank/DDBJ whole genome shotgun (WGS) entry which is preliminary data.</text>
</comment>
<evidence type="ECO:0000256" key="1">
    <source>
        <dbReference type="SAM" id="SignalP"/>
    </source>
</evidence>
<feature type="chain" id="PRO_5038997629" description="Secreted protein" evidence="1">
    <location>
        <begin position="18"/>
        <end position="142"/>
    </location>
</feature>
<keyword evidence="1" id="KW-0732">Signal</keyword>
<evidence type="ECO:0008006" key="4">
    <source>
        <dbReference type="Google" id="ProtNLM"/>
    </source>
</evidence>
<gene>
    <name evidence="2" type="ORF">ANANG_G00086470</name>
</gene>
<name>A0A9D3MKZ9_ANGAN</name>
<protein>
    <recommendedName>
        <fullName evidence="4">Secreted protein</fullName>
    </recommendedName>
</protein>
<dbReference type="Proteomes" id="UP001044222">
    <property type="component" value="Unassembled WGS sequence"/>
</dbReference>
<dbReference type="AlphaFoldDB" id="A0A9D3MKZ9"/>
<proteinExistence type="predicted"/>
<reference evidence="2" key="1">
    <citation type="submission" date="2021-01" db="EMBL/GenBank/DDBJ databases">
        <title>A chromosome-scale assembly of European eel, Anguilla anguilla.</title>
        <authorList>
            <person name="Henkel C."/>
            <person name="Jong-Raadsen S.A."/>
            <person name="Dufour S."/>
            <person name="Weltzien F.-A."/>
            <person name="Palstra A.P."/>
            <person name="Pelster B."/>
            <person name="Spaink H.P."/>
            <person name="Van Den Thillart G.E."/>
            <person name="Jansen H."/>
            <person name="Zahm M."/>
            <person name="Klopp C."/>
            <person name="Cedric C."/>
            <person name="Louis A."/>
            <person name="Berthelot C."/>
            <person name="Parey E."/>
            <person name="Roest Crollius H."/>
            <person name="Montfort J."/>
            <person name="Robinson-Rechavi M."/>
            <person name="Bucao C."/>
            <person name="Bouchez O."/>
            <person name="Gislard M."/>
            <person name="Lluch J."/>
            <person name="Milhes M."/>
            <person name="Lampietro C."/>
            <person name="Lopez Roques C."/>
            <person name="Donnadieu C."/>
            <person name="Braasch I."/>
            <person name="Desvignes T."/>
            <person name="Postlethwait J."/>
            <person name="Bobe J."/>
            <person name="Guiguen Y."/>
            <person name="Dirks R."/>
        </authorList>
    </citation>
    <scope>NUCLEOTIDE SEQUENCE</scope>
    <source>
        <strain evidence="2">Tag_6206</strain>
        <tissue evidence="2">Liver</tissue>
    </source>
</reference>
<keyword evidence="3" id="KW-1185">Reference proteome</keyword>
<accession>A0A9D3MKZ9</accession>
<feature type="signal peptide" evidence="1">
    <location>
        <begin position="1"/>
        <end position="17"/>
    </location>
</feature>
<organism evidence="2 3">
    <name type="scientific">Anguilla anguilla</name>
    <name type="common">European freshwater eel</name>
    <name type="synonym">Muraena anguilla</name>
    <dbReference type="NCBI Taxonomy" id="7936"/>
    <lineage>
        <taxon>Eukaryota</taxon>
        <taxon>Metazoa</taxon>
        <taxon>Chordata</taxon>
        <taxon>Craniata</taxon>
        <taxon>Vertebrata</taxon>
        <taxon>Euteleostomi</taxon>
        <taxon>Actinopterygii</taxon>
        <taxon>Neopterygii</taxon>
        <taxon>Teleostei</taxon>
        <taxon>Anguilliformes</taxon>
        <taxon>Anguillidae</taxon>
        <taxon>Anguilla</taxon>
    </lineage>
</organism>